<accession>A0ABT0C6B6</accession>
<proteinExistence type="predicted"/>
<gene>
    <name evidence="2" type="ORF">JX360_00225</name>
</gene>
<dbReference type="CDD" id="cd03801">
    <property type="entry name" value="GT4_PimA-like"/>
    <property type="match status" value="1"/>
</dbReference>
<organism evidence="2 3">
    <name type="scientific">Thermostichus vulcanus str. 'Rupite'</name>
    <dbReference type="NCBI Taxonomy" id="2813851"/>
    <lineage>
        <taxon>Bacteria</taxon>
        <taxon>Bacillati</taxon>
        <taxon>Cyanobacteriota</taxon>
        <taxon>Cyanophyceae</taxon>
        <taxon>Thermostichales</taxon>
        <taxon>Thermostichaceae</taxon>
        <taxon>Thermostichus</taxon>
    </lineage>
</organism>
<protein>
    <submittedName>
        <fullName evidence="2">Glycosyltransferase family 4 protein</fullName>
    </submittedName>
</protein>
<dbReference type="RefSeq" id="WP_244348347.1">
    <property type="nucleotide sequence ID" value="NZ_JAFIRA010000001.1"/>
</dbReference>
<dbReference type="EMBL" id="JAFIRA010000001">
    <property type="protein sequence ID" value="MCJ2541343.1"/>
    <property type="molecule type" value="Genomic_DNA"/>
</dbReference>
<dbReference type="PANTHER" id="PTHR12526">
    <property type="entry name" value="GLYCOSYLTRANSFERASE"/>
    <property type="match status" value="1"/>
</dbReference>
<reference evidence="2" key="1">
    <citation type="submission" date="2021-02" db="EMBL/GenBank/DDBJ databases">
        <title>The CRISPR/cas machinery reduction and long-range gene transfer in the hot spring cyanobacterium Synechococcus.</title>
        <authorList>
            <person name="Dvorak P."/>
            <person name="Jahodarova E."/>
            <person name="Hasler P."/>
            <person name="Poulickova A."/>
        </authorList>
    </citation>
    <scope>NUCLEOTIDE SEQUENCE</scope>
    <source>
        <strain evidence="2">Rupite</strain>
    </source>
</reference>
<comment type="caution">
    <text evidence="2">The sequence shown here is derived from an EMBL/GenBank/DDBJ whole genome shotgun (WGS) entry which is preliminary data.</text>
</comment>
<dbReference type="Gene3D" id="3.40.50.2000">
    <property type="entry name" value="Glycogen Phosphorylase B"/>
    <property type="match status" value="2"/>
</dbReference>
<evidence type="ECO:0000259" key="1">
    <source>
        <dbReference type="Pfam" id="PF00534"/>
    </source>
</evidence>
<name>A0ABT0C6B6_THEVL</name>
<keyword evidence="3" id="KW-1185">Reference proteome</keyword>
<dbReference type="InterPro" id="IPR001296">
    <property type="entry name" value="Glyco_trans_1"/>
</dbReference>
<dbReference type="Proteomes" id="UP000830835">
    <property type="component" value="Unassembled WGS sequence"/>
</dbReference>
<feature type="domain" description="Glycosyl transferase family 1" evidence="1">
    <location>
        <begin position="176"/>
        <end position="328"/>
    </location>
</feature>
<evidence type="ECO:0000313" key="3">
    <source>
        <dbReference type="Proteomes" id="UP000830835"/>
    </source>
</evidence>
<evidence type="ECO:0000313" key="2">
    <source>
        <dbReference type="EMBL" id="MCJ2541343.1"/>
    </source>
</evidence>
<sequence>MHMTPLHSKPIRLTEKKYRVLHVVKDDKMGGVKSNLQGFINSDLSYYFDFEIVIFDVEKLRLHSFQGLTEPDLIVYHPTCRLKGLPDLLRLKTRFPKAKLIIHEHAYSQEYEKHNVPQVWRFRNILRVFYRLANQVVAISQSQADWMLKNHLVLPHQLRLIHQCPPLDRFTKLSPKSRKGDLILGAYGRFCTQKGFKVLIQAMEQVPDLPIRLLLGGSGELERSLHQMARHLSSVTFLGQVEDVPGFLERCDAVVIPSLWEPWGNVCLEARAAGKPIIASQVDGLVEQVQNPEGECGLLVTPNNPTELAKGIRIMTLASPWQLRKWGETGKLSTRGGHHNYLQSWKELMCEVLH</sequence>
<dbReference type="Pfam" id="PF00534">
    <property type="entry name" value="Glycos_transf_1"/>
    <property type="match status" value="1"/>
</dbReference>
<dbReference type="SUPFAM" id="SSF53756">
    <property type="entry name" value="UDP-Glycosyltransferase/glycogen phosphorylase"/>
    <property type="match status" value="1"/>
</dbReference>